<dbReference type="RefSeq" id="XP_009162445.1">
    <property type="nucleotide sequence ID" value="XM_009164181.1"/>
</dbReference>
<reference evidence="13 14" key="1">
    <citation type="submission" date="2013-11" db="EMBL/GenBank/DDBJ databases">
        <title>Opisthorchis viverrini - life in the bile duct.</title>
        <authorList>
            <person name="Young N.D."/>
            <person name="Nagarajan N."/>
            <person name="Lin S.J."/>
            <person name="Korhonen P.K."/>
            <person name="Jex A.R."/>
            <person name="Hall R.S."/>
            <person name="Safavi-Hemami H."/>
            <person name="Kaewkong W."/>
            <person name="Bertrand D."/>
            <person name="Gao S."/>
            <person name="Seet Q."/>
            <person name="Wongkham S."/>
            <person name="Teh B.T."/>
            <person name="Wongkham C."/>
            <person name="Intapan P.M."/>
            <person name="Maleewong W."/>
            <person name="Yang X."/>
            <person name="Hu M."/>
            <person name="Wang Z."/>
            <person name="Hofmann A."/>
            <person name="Sternberg P.W."/>
            <person name="Tan P."/>
            <person name="Wang J."/>
            <person name="Gasser R.B."/>
        </authorList>
    </citation>
    <scope>NUCLEOTIDE SEQUENCE [LARGE SCALE GENOMIC DNA]</scope>
</reference>
<dbReference type="FunFam" id="3.30.50.10:FF:000006">
    <property type="entry name" value="Nuclear receptor subfamily 5 group A member"/>
    <property type="match status" value="1"/>
</dbReference>
<evidence type="ECO:0000256" key="7">
    <source>
        <dbReference type="ARBA" id="ARBA00023163"/>
    </source>
</evidence>
<feature type="region of interest" description="Disordered" evidence="10">
    <location>
        <begin position="290"/>
        <end position="340"/>
    </location>
</feature>
<dbReference type="PROSITE" id="PS51030">
    <property type="entry name" value="NUCLEAR_REC_DBD_2"/>
    <property type="match status" value="1"/>
</dbReference>
<feature type="compositionally biased region" description="Polar residues" evidence="10">
    <location>
        <begin position="939"/>
        <end position="959"/>
    </location>
</feature>
<name>A0A075ACP8_OPIVI</name>
<evidence type="ECO:0000256" key="8">
    <source>
        <dbReference type="ARBA" id="ARBA00023170"/>
    </source>
</evidence>
<evidence type="ECO:0000259" key="12">
    <source>
        <dbReference type="PROSITE" id="PS51843"/>
    </source>
</evidence>
<evidence type="ECO:0000313" key="13">
    <source>
        <dbReference type="EMBL" id="KER33720.1"/>
    </source>
</evidence>
<dbReference type="EMBL" id="KL596622">
    <property type="protein sequence ID" value="KER33720.1"/>
    <property type="molecule type" value="Genomic_DNA"/>
</dbReference>
<dbReference type="GeneID" id="20314596"/>
<dbReference type="GO" id="GO:0008270">
    <property type="term" value="F:zinc ion binding"/>
    <property type="evidence" value="ECO:0007669"/>
    <property type="project" value="UniProtKB-KW"/>
</dbReference>
<dbReference type="InterPro" id="IPR001628">
    <property type="entry name" value="Znf_hrmn_rcpt"/>
</dbReference>
<keyword evidence="6" id="KW-0238">DNA-binding</keyword>
<feature type="region of interest" description="Disordered" evidence="10">
    <location>
        <begin position="933"/>
        <end position="959"/>
    </location>
</feature>
<dbReference type="InterPro" id="IPR035500">
    <property type="entry name" value="NHR-like_dom_sf"/>
</dbReference>
<evidence type="ECO:0000256" key="6">
    <source>
        <dbReference type="ARBA" id="ARBA00023125"/>
    </source>
</evidence>
<evidence type="ECO:0000313" key="14">
    <source>
        <dbReference type="Proteomes" id="UP000054324"/>
    </source>
</evidence>
<dbReference type="SUPFAM" id="SSF57716">
    <property type="entry name" value="Glucocorticoid receptor-like (DNA-binding domain)"/>
    <property type="match status" value="1"/>
</dbReference>
<feature type="region of interest" description="Disordered" evidence="10">
    <location>
        <begin position="184"/>
        <end position="211"/>
    </location>
</feature>
<evidence type="ECO:0000256" key="10">
    <source>
        <dbReference type="SAM" id="MobiDB-lite"/>
    </source>
</evidence>
<dbReference type="SMART" id="SM00399">
    <property type="entry name" value="ZnF_C4"/>
    <property type="match status" value="1"/>
</dbReference>
<keyword evidence="9" id="KW-0539">Nucleus</keyword>
<dbReference type="PROSITE" id="PS51843">
    <property type="entry name" value="NR_LBD"/>
    <property type="match status" value="1"/>
</dbReference>
<feature type="compositionally biased region" description="Polar residues" evidence="10">
    <location>
        <begin position="813"/>
        <end position="842"/>
    </location>
</feature>
<evidence type="ECO:0000256" key="5">
    <source>
        <dbReference type="ARBA" id="ARBA00023015"/>
    </source>
</evidence>
<dbReference type="CTD" id="20314596"/>
<evidence type="ECO:0008006" key="15">
    <source>
        <dbReference type="Google" id="ProtNLM"/>
    </source>
</evidence>
<keyword evidence="7" id="KW-0804">Transcription</keyword>
<dbReference type="SUPFAM" id="SSF48508">
    <property type="entry name" value="Nuclear receptor ligand-binding domain"/>
    <property type="match status" value="1"/>
</dbReference>
<feature type="compositionally biased region" description="Polar residues" evidence="10">
    <location>
        <begin position="193"/>
        <end position="211"/>
    </location>
</feature>
<keyword evidence="4" id="KW-0862">Zinc</keyword>
<dbReference type="Pfam" id="PF00105">
    <property type="entry name" value="zf-C4"/>
    <property type="match status" value="1"/>
</dbReference>
<dbReference type="InterPro" id="IPR050274">
    <property type="entry name" value="Nuclear_hormone_rcpt_NR2"/>
</dbReference>
<feature type="region of interest" description="Disordered" evidence="10">
    <location>
        <begin position="1123"/>
        <end position="1153"/>
    </location>
</feature>
<dbReference type="GO" id="GO:0005634">
    <property type="term" value="C:nucleus"/>
    <property type="evidence" value="ECO:0007669"/>
    <property type="project" value="UniProtKB-SubCell"/>
</dbReference>
<keyword evidence="3" id="KW-0863">Zinc-finger</keyword>
<evidence type="ECO:0000256" key="2">
    <source>
        <dbReference type="ARBA" id="ARBA00022723"/>
    </source>
</evidence>
<evidence type="ECO:0000259" key="11">
    <source>
        <dbReference type="PROSITE" id="PS51030"/>
    </source>
</evidence>
<evidence type="ECO:0000256" key="4">
    <source>
        <dbReference type="ARBA" id="ARBA00022833"/>
    </source>
</evidence>
<dbReference type="GO" id="GO:0043565">
    <property type="term" value="F:sequence-specific DNA binding"/>
    <property type="evidence" value="ECO:0007669"/>
    <property type="project" value="InterPro"/>
</dbReference>
<evidence type="ECO:0000256" key="9">
    <source>
        <dbReference type="ARBA" id="ARBA00023242"/>
    </source>
</evidence>
<feature type="compositionally biased region" description="Low complexity" evidence="10">
    <location>
        <begin position="638"/>
        <end position="650"/>
    </location>
</feature>
<dbReference type="Gene3D" id="3.30.50.10">
    <property type="entry name" value="Erythroid Transcription Factor GATA-1, subunit A"/>
    <property type="match status" value="1"/>
</dbReference>
<feature type="region of interest" description="Disordered" evidence="10">
    <location>
        <begin position="749"/>
        <end position="772"/>
    </location>
</feature>
<gene>
    <name evidence="13" type="ORF">T265_00408</name>
</gene>
<keyword evidence="2" id="KW-0479">Metal-binding</keyword>
<dbReference type="PRINTS" id="PR00047">
    <property type="entry name" value="STROIDFINGER"/>
</dbReference>
<keyword evidence="8" id="KW-0675">Receptor</keyword>
<proteinExistence type="predicted"/>
<feature type="compositionally biased region" description="Low complexity" evidence="10">
    <location>
        <begin position="1123"/>
        <end position="1150"/>
    </location>
</feature>
<evidence type="ECO:0000256" key="1">
    <source>
        <dbReference type="ARBA" id="ARBA00004123"/>
    </source>
</evidence>
<dbReference type="InterPro" id="IPR000536">
    <property type="entry name" value="Nucl_hrmn_rcpt_lig-bd"/>
</dbReference>
<dbReference type="InterPro" id="IPR013088">
    <property type="entry name" value="Znf_NHR/GATA"/>
</dbReference>
<evidence type="ECO:0000256" key="3">
    <source>
        <dbReference type="ARBA" id="ARBA00022771"/>
    </source>
</evidence>
<keyword evidence="14" id="KW-1185">Reference proteome</keyword>
<dbReference type="GO" id="GO:0003700">
    <property type="term" value="F:DNA-binding transcription factor activity"/>
    <property type="evidence" value="ECO:0007669"/>
    <property type="project" value="InterPro"/>
</dbReference>
<feature type="region of interest" description="Disordered" evidence="10">
    <location>
        <begin position="1702"/>
        <end position="1727"/>
    </location>
</feature>
<feature type="domain" description="Nuclear receptor" evidence="11">
    <location>
        <begin position="672"/>
        <end position="747"/>
    </location>
</feature>
<organism evidence="13 14">
    <name type="scientific">Opisthorchis viverrini</name>
    <name type="common">Southeast Asian liver fluke</name>
    <dbReference type="NCBI Taxonomy" id="6198"/>
    <lineage>
        <taxon>Eukaryota</taxon>
        <taxon>Metazoa</taxon>
        <taxon>Spiralia</taxon>
        <taxon>Lophotrochozoa</taxon>
        <taxon>Platyhelminthes</taxon>
        <taxon>Trematoda</taxon>
        <taxon>Digenea</taxon>
        <taxon>Opisthorchiida</taxon>
        <taxon>Opisthorchiata</taxon>
        <taxon>Opisthorchiidae</taxon>
        <taxon>Opisthorchis</taxon>
    </lineage>
</organism>
<keyword evidence="5" id="KW-0805">Transcription regulation</keyword>
<dbReference type="KEGG" id="ovi:T265_00408"/>
<dbReference type="PROSITE" id="PS00031">
    <property type="entry name" value="NUCLEAR_REC_DBD_1"/>
    <property type="match status" value="1"/>
</dbReference>
<dbReference type="STRING" id="6198.A0A075ACP8"/>
<dbReference type="PANTHER" id="PTHR24083">
    <property type="entry name" value="NUCLEAR HORMONE RECEPTOR"/>
    <property type="match status" value="1"/>
</dbReference>
<dbReference type="OrthoDB" id="6263305at2759"/>
<feature type="region of interest" description="Disordered" evidence="10">
    <location>
        <begin position="1510"/>
        <end position="1529"/>
    </location>
</feature>
<feature type="region of interest" description="Disordered" evidence="10">
    <location>
        <begin position="800"/>
        <end position="859"/>
    </location>
</feature>
<feature type="region of interest" description="Disordered" evidence="10">
    <location>
        <begin position="1743"/>
        <end position="1794"/>
    </location>
</feature>
<dbReference type="Proteomes" id="UP000054324">
    <property type="component" value="Unassembled WGS sequence"/>
</dbReference>
<dbReference type="Gene3D" id="1.10.565.10">
    <property type="entry name" value="Retinoid X Receptor"/>
    <property type="match status" value="1"/>
</dbReference>
<protein>
    <recommendedName>
        <fullName evidence="15">Zinc finger, C4 type</fullName>
    </recommendedName>
</protein>
<sequence>MAASQTSVDPVAAAVSSWSQTLSTNQVNTSTQLNVTNANSNNFINTVSLTPLSAFDPNSRTGGVITNVLFSQACLMPKLEAESNIGSFLTQSSGPTILQPHTVPILDAAQTLQTVSNQGLSNLLSSLASNLSAATTPAIPVGKTSNAQLLQLLRSVGSLPANSAPAPVSSTANELTLTSVVPHNAHTDGTGPTLRSPTAVNPTNDRNPTSGNLATDVSVVNNLPSGGNTVSATVQDLTALLAQSGSSMNDFLYCLLQSALLNHVRPESKKDTFSLDSNTLISLLSGAPLSQLRPTSMSNGTSGLDLLTTGLDSLSGNNNNNNNNNNNSGSTGSGNTSTNNALPTVYLRQALETLVPQNSTVSNEQDSTAANVAALAASSNVRGQLLENLNMVSAYQQLSRLNNSSGNNIRKLPIPFANCAGIPVTMIPVSSDSSSQAATLNLEALAQLSSSTATTTNNSTGTTTGSLSTELISQLLSQNSASDNTTTSVPSSDDSLSMALQSLLIKQLLDATSSSAVQQKQFTISGSSNDPSTGSVLPTSFSDCRIICGPNQFRSETLSQTLNPSVSTIIPAVSNTVSTRSTFARPSRISPSPMSANSTTISQTPNISVSFGTCSTPSSTPCILLSNEVTTSNEHSRSPNTSLTTSNSSNKLEGMTGKTDAVASVAGEGHSWEPCRVCGDKASGRHYGVVSCEGCKGFFKRSIRGHVSYVCRSDQNCLVNKAYRNRCQYCRLQKCLLVGMRSEAVQNERRPSTAYEFGGGGPSSPNMSVMDTPSRTRLLLPRPSSESSQLQTQAIKLEPSMDGEGGEFLSHPSELNNPRSASDDSQTYENSPVGSSHTNGSHTAPHMYSGEPQPHVDDQFHQSTPAVSVMNPLTFSTNNDATGLTHLVTLTSPQMSTTQPLLTFSADQFPSISFTPSSLDGTQACLLSRLPLSGPKNELLTTTPRQDNSPSGLTNSRGLELSQSLSDLTRSLSNLSGMDMQRSISPLRRATYSSPISGLTCKTRDPALINKTPSVADTLDKLTIPSNIELTELTKAALNAVVGKDTASTITLPSQDRSLAALYTYWLMTTAESLNNTAATTPQQPPINPARATFTHLLERLASGSGDNSNLLSGDTSVVPSRQATAAISTPSQAPSQQTQPAAPPLQTSQLGRSGQADTLEALIAMMMGVNGSGTATLSLTTPGNQLKLAPVVPTTLEPKLTFSSPMSVTLTAAPTVSPVVSSVPPAPPNRATNLLNLLGRRLSGGTPPNLTVTESARPERPLSTGLNVGSCVPISNPNKTVERLDEPPMTRLRKRKAGVSSPELTGSPRRPRWEEQNGDADGIDQSLYPPGVDNRPNPGTQSRVESPEPSAVTSFDGPIVCHSAMNSVFELTPDVIRTCNLSRSTRTSSASVSNELASRVLFLTVDWLSRFKCLKRLPIWAQRDLVAVSWSDLFVLGLCQTFQQLKQLEKDDPPDSKAASNHSISSPAIVLKPEADCSPQKKLCQPITTTGKSELNGISGDAKLLDSSADPPDTFHSSDAVRPSKAPSPSSAVVELVDRLLVQFVEANISADEYSYLRCMVVLGSGHLCLGLRDIKLAQQVAELESRVLSEFAEFLTVQTSGKDRTDSGDSPTKTMVQRGLVLTQLLSTLRYLDPKDLEEAFFSSLLGSVSIAQVIPFLLQSEQPLVGTSPILTQLPFQVSSFPLTGIKTSVAATITTTTTTDPIQKPTDPVPLSRMSPDQLSTDSATGLIESSSCVLDKLQKEQQQQQMAKESPVSAMDAESSVQEHSSLPKISIVEEDSSTTNGVLSDEIG</sequence>
<feature type="compositionally biased region" description="Low complexity" evidence="10">
    <location>
        <begin position="298"/>
        <end position="340"/>
    </location>
</feature>
<feature type="region of interest" description="Disordered" evidence="10">
    <location>
        <begin position="1242"/>
        <end position="1352"/>
    </location>
</feature>
<feature type="domain" description="NR LBD" evidence="12">
    <location>
        <begin position="1368"/>
        <end position="1664"/>
    </location>
</feature>
<accession>A0A075ACP8</accession>
<comment type="subcellular location">
    <subcellularLocation>
        <location evidence="1">Nucleus</location>
    </subcellularLocation>
</comment>
<feature type="region of interest" description="Disordered" evidence="10">
    <location>
        <begin position="629"/>
        <end position="656"/>
    </location>
</feature>